<dbReference type="FunFam" id="1.10.10.10:FF:000001">
    <property type="entry name" value="LysR family transcriptional regulator"/>
    <property type="match status" value="1"/>
</dbReference>
<dbReference type="PANTHER" id="PTHR30346">
    <property type="entry name" value="TRANSCRIPTIONAL DUAL REGULATOR HCAR-RELATED"/>
    <property type="match status" value="1"/>
</dbReference>
<dbReference type="InterPro" id="IPR036388">
    <property type="entry name" value="WH-like_DNA-bd_sf"/>
</dbReference>
<evidence type="ECO:0000313" key="8">
    <source>
        <dbReference type="Proteomes" id="UP000076038"/>
    </source>
</evidence>
<dbReference type="Proteomes" id="UP000076038">
    <property type="component" value="Chromosome"/>
</dbReference>
<dbReference type="Gene3D" id="3.40.190.290">
    <property type="match status" value="1"/>
</dbReference>
<dbReference type="SUPFAM" id="SSF53850">
    <property type="entry name" value="Periplasmic binding protein-like II"/>
    <property type="match status" value="1"/>
</dbReference>
<dbReference type="PANTHER" id="PTHR30346:SF28">
    <property type="entry name" value="HTH-TYPE TRANSCRIPTIONAL REGULATOR CYNR"/>
    <property type="match status" value="1"/>
</dbReference>
<dbReference type="InterPro" id="IPR036390">
    <property type="entry name" value="WH_DNA-bd_sf"/>
</dbReference>
<reference evidence="7 8" key="1">
    <citation type="journal article" date="2016" name="Genome Announc.">
        <title>Complete Genome and Plasmid Sequences for Rhodococcus fascians D188 and Draft Sequences for Rhodococcus Isolates PBTS 1 and PBTS 2.</title>
        <authorList>
            <person name="Stamler R.A."/>
            <person name="Vereecke D."/>
            <person name="Zhang Y."/>
            <person name="Schilkey F."/>
            <person name="Devitt N."/>
            <person name="Randall J.J."/>
        </authorList>
    </citation>
    <scope>NUCLEOTIDE SEQUENCE [LARGE SCALE GENOMIC DNA]</scope>
    <source>
        <strain evidence="7 8">PBTS2</strain>
    </source>
</reference>
<dbReference type="PRINTS" id="PR00039">
    <property type="entry name" value="HTHLYSR"/>
</dbReference>
<accession>A0A143QIY3</accession>
<gene>
    <name evidence="7" type="primary">gltC_4</name>
    <name evidence="7" type="ORF">A3Q41_01585</name>
</gene>
<dbReference type="PATRIC" id="fig|1653479.3.peg.1607"/>
<sequence>MELRHIRYAVAVAEEQHFGRAAARLRVAQSALSSQIRDLEKELGVELFARTSRSVTITPAGQIFLERAHSVLGAVSRLVADVAPDPTTAIRRLRIGMIAPLARVDLAAVVGRISQRFPNTSVTLLPRPSADVLDGIARGDLDLGIIGLAPGRPHPGLTVTALWTEPLSLFVGPDHPWAQRNSIRLADLSEMTMIDRPAGSEARLQSDHAFTRSSVPRGRILEADSADLIGHLTAAGLGVTLLPSSLASILTELHMIDVIDAPTRTVSVVTNREHANAVIAAVVEDLIASSVAT</sequence>
<organism evidence="7 8">
    <name type="scientific">Rhodococcoides fascians</name>
    <name type="common">Rhodococcus fascians</name>
    <dbReference type="NCBI Taxonomy" id="1828"/>
    <lineage>
        <taxon>Bacteria</taxon>
        <taxon>Bacillati</taxon>
        <taxon>Actinomycetota</taxon>
        <taxon>Actinomycetes</taxon>
        <taxon>Mycobacteriales</taxon>
        <taxon>Nocardiaceae</taxon>
        <taxon>Rhodococcoides</taxon>
    </lineage>
</organism>
<reference evidence="8" key="2">
    <citation type="submission" date="2016-04" db="EMBL/GenBank/DDBJ databases">
        <title>Complete Genome and Plasmid Sequences for Rhodococcus fascians D188 and Draft Sequences for Rhodococcus spp. Isolates PBTS 1 and PBTS 2.</title>
        <authorList>
            <person name="Stamer R."/>
            <person name="Vereecke D."/>
            <person name="Zhang Y."/>
            <person name="Schilkey F."/>
            <person name="Devitt N."/>
            <person name="Randall J."/>
        </authorList>
    </citation>
    <scope>NUCLEOTIDE SEQUENCE [LARGE SCALE GENOMIC DNA]</scope>
    <source>
        <strain evidence="8">PBTS2</strain>
    </source>
</reference>
<dbReference type="EMBL" id="CP015220">
    <property type="protein sequence ID" value="AMY22889.1"/>
    <property type="molecule type" value="Genomic_DNA"/>
</dbReference>
<dbReference type="InterPro" id="IPR005119">
    <property type="entry name" value="LysR_subst-bd"/>
</dbReference>
<keyword evidence="8" id="KW-1185">Reference proteome</keyword>
<dbReference type="InterPro" id="IPR000847">
    <property type="entry name" value="LysR_HTH_N"/>
</dbReference>
<evidence type="ECO:0000256" key="3">
    <source>
        <dbReference type="ARBA" id="ARBA00023125"/>
    </source>
</evidence>
<evidence type="ECO:0000256" key="5">
    <source>
        <dbReference type="ARBA" id="ARBA00023163"/>
    </source>
</evidence>
<dbReference type="PROSITE" id="PS50931">
    <property type="entry name" value="HTH_LYSR"/>
    <property type="match status" value="1"/>
</dbReference>
<dbReference type="KEGG" id="rhs:A3Q41_01585"/>
<feature type="domain" description="HTH lysR-type" evidence="6">
    <location>
        <begin position="1"/>
        <end position="58"/>
    </location>
</feature>
<dbReference type="GO" id="GO:0032993">
    <property type="term" value="C:protein-DNA complex"/>
    <property type="evidence" value="ECO:0007669"/>
    <property type="project" value="TreeGrafter"/>
</dbReference>
<evidence type="ECO:0000256" key="2">
    <source>
        <dbReference type="ARBA" id="ARBA00023015"/>
    </source>
</evidence>
<dbReference type="SUPFAM" id="SSF46785">
    <property type="entry name" value="Winged helix' DNA-binding domain"/>
    <property type="match status" value="1"/>
</dbReference>
<dbReference type="OrthoDB" id="3181812at2"/>
<keyword evidence="5" id="KW-0804">Transcription</keyword>
<dbReference type="RefSeq" id="WP_048318967.1">
    <property type="nucleotide sequence ID" value="NZ_CP015220.1"/>
</dbReference>
<dbReference type="Gene3D" id="1.10.10.10">
    <property type="entry name" value="Winged helix-like DNA-binding domain superfamily/Winged helix DNA-binding domain"/>
    <property type="match status" value="1"/>
</dbReference>
<dbReference type="GO" id="GO:0003677">
    <property type="term" value="F:DNA binding"/>
    <property type="evidence" value="ECO:0007669"/>
    <property type="project" value="UniProtKB-KW"/>
</dbReference>
<dbReference type="AlphaFoldDB" id="A0A143QIY3"/>
<evidence type="ECO:0000259" key="6">
    <source>
        <dbReference type="PROSITE" id="PS50931"/>
    </source>
</evidence>
<proteinExistence type="inferred from homology"/>
<dbReference type="Pfam" id="PF00126">
    <property type="entry name" value="HTH_1"/>
    <property type="match status" value="1"/>
</dbReference>
<keyword evidence="3" id="KW-0238">DNA-binding</keyword>
<protein>
    <submittedName>
        <fullName evidence="7">HTH-type transcriptional regulator GltC</fullName>
    </submittedName>
</protein>
<comment type="similarity">
    <text evidence="1">Belongs to the LysR transcriptional regulatory family.</text>
</comment>
<evidence type="ECO:0000256" key="1">
    <source>
        <dbReference type="ARBA" id="ARBA00009437"/>
    </source>
</evidence>
<dbReference type="Pfam" id="PF03466">
    <property type="entry name" value="LysR_substrate"/>
    <property type="match status" value="1"/>
</dbReference>
<evidence type="ECO:0000313" key="7">
    <source>
        <dbReference type="EMBL" id="AMY22889.1"/>
    </source>
</evidence>
<dbReference type="GO" id="GO:0003700">
    <property type="term" value="F:DNA-binding transcription factor activity"/>
    <property type="evidence" value="ECO:0007669"/>
    <property type="project" value="InterPro"/>
</dbReference>
<keyword evidence="4" id="KW-0010">Activator</keyword>
<keyword evidence="2" id="KW-0805">Transcription regulation</keyword>
<evidence type="ECO:0000256" key="4">
    <source>
        <dbReference type="ARBA" id="ARBA00023159"/>
    </source>
</evidence>
<name>A0A143QIY3_RHOFA</name>